<proteinExistence type="predicted"/>
<dbReference type="Proteomes" id="UP000789366">
    <property type="component" value="Unassembled WGS sequence"/>
</dbReference>
<protein>
    <submittedName>
        <fullName evidence="1">8119_t:CDS:1</fullName>
    </submittedName>
</protein>
<keyword evidence="2" id="KW-1185">Reference proteome</keyword>
<reference evidence="1" key="1">
    <citation type="submission" date="2021-06" db="EMBL/GenBank/DDBJ databases">
        <authorList>
            <person name="Kallberg Y."/>
            <person name="Tangrot J."/>
            <person name="Rosling A."/>
        </authorList>
    </citation>
    <scope>NUCLEOTIDE SEQUENCE</scope>
    <source>
        <strain evidence="1">28 12/20/2015</strain>
    </source>
</reference>
<sequence length="58" mass="6965">MDLLNLSQKFVRFNVFDWSYPKFMNHEQKKCDLSVISKNIGINIKNVVINIKYQECRN</sequence>
<organism evidence="1 2">
    <name type="scientific">Cetraspora pellucida</name>
    <dbReference type="NCBI Taxonomy" id="1433469"/>
    <lineage>
        <taxon>Eukaryota</taxon>
        <taxon>Fungi</taxon>
        <taxon>Fungi incertae sedis</taxon>
        <taxon>Mucoromycota</taxon>
        <taxon>Glomeromycotina</taxon>
        <taxon>Glomeromycetes</taxon>
        <taxon>Diversisporales</taxon>
        <taxon>Gigasporaceae</taxon>
        <taxon>Cetraspora</taxon>
    </lineage>
</organism>
<evidence type="ECO:0000313" key="1">
    <source>
        <dbReference type="EMBL" id="CAG8486715.1"/>
    </source>
</evidence>
<evidence type="ECO:0000313" key="2">
    <source>
        <dbReference type="Proteomes" id="UP000789366"/>
    </source>
</evidence>
<dbReference type="EMBL" id="CAJVPW010001549">
    <property type="protein sequence ID" value="CAG8486715.1"/>
    <property type="molecule type" value="Genomic_DNA"/>
</dbReference>
<accession>A0ACA9KRL3</accession>
<gene>
    <name evidence="1" type="ORF">SPELUC_LOCUS2371</name>
</gene>
<comment type="caution">
    <text evidence="1">The sequence shown here is derived from an EMBL/GenBank/DDBJ whole genome shotgun (WGS) entry which is preliminary data.</text>
</comment>
<name>A0ACA9KRL3_9GLOM</name>